<dbReference type="AlphaFoldDB" id="A0A494YT96"/>
<protein>
    <submittedName>
        <fullName evidence="1">Uncharacterized protein</fullName>
    </submittedName>
</protein>
<name>A0A494YT96_9BACL</name>
<evidence type="ECO:0000313" key="1">
    <source>
        <dbReference type="EMBL" id="RKQ13330.1"/>
    </source>
</evidence>
<dbReference type="RefSeq" id="WP_121215847.1">
    <property type="nucleotide sequence ID" value="NZ_RBZN01000066.1"/>
</dbReference>
<proteinExistence type="predicted"/>
<gene>
    <name evidence="1" type="ORF">D8M03_16250</name>
</gene>
<dbReference type="Proteomes" id="UP000272238">
    <property type="component" value="Unassembled WGS sequence"/>
</dbReference>
<dbReference type="EMBL" id="RBZN01000066">
    <property type="protein sequence ID" value="RKQ13330.1"/>
    <property type="molecule type" value="Genomic_DNA"/>
</dbReference>
<reference evidence="1 2" key="1">
    <citation type="journal article" date="2016" name="Antonie Van Leeuwenhoek">
        <title>Lysinibacillus endophyticus sp. nov., an indole-3-acetic acid producing endophytic bacterium isolated from corn root (Zea mays cv. Xinken-5).</title>
        <authorList>
            <person name="Yu J."/>
            <person name="Guan X."/>
            <person name="Liu C."/>
            <person name="Xiang W."/>
            <person name="Yu Z."/>
            <person name="Liu X."/>
            <person name="Wang G."/>
        </authorList>
    </citation>
    <scope>NUCLEOTIDE SEQUENCE [LARGE SCALE GENOMIC DNA]</scope>
    <source>
        <strain evidence="1 2">DSM 100506</strain>
    </source>
</reference>
<organism evidence="1 2">
    <name type="scientific">Ureibacillus endophyticus</name>
    <dbReference type="NCBI Taxonomy" id="1978490"/>
    <lineage>
        <taxon>Bacteria</taxon>
        <taxon>Bacillati</taxon>
        <taxon>Bacillota</taxon>
        <taxon>Bacilli</taxon>
        <taxon>Bacillales</taxon>
        <taxon>Caryophanaceae</taxon>
        <taxon>Ureibacillus</taxon>
    </lineage>
</organism>
<dbReference type="OrthoDB" id="2989764at2"/>
<accession>A0A494YT96</accession>
<evidence type="ECO:0000313" key="2">
    <source>
        <dbReference type="Proteomes" id="UP000272238"/>
    </source>
</evidence>
<keyword evidence="2" id="KW-1185">Reference proteome</keyword>
<sequence length="119" mass="14227">MLFFIEETLYLHPIYFHNRFVSDTDFEPYINAVSISLEKWTSLKWLNTDIAPNAFAEVRANAYSNIQKDLFYQLPTIINSDFRLELSVLSNTSRKKKWLLDDKGESKYFNKPFEVPEYW</sequence>
<comment type="caution">
    <text evidence="1">The sequence shown here is derived from an EMBL/GenBank/DDBJ whole genome shotgun (WGS) entry which is preliminary data.</text>
</comment>